<dbReference type="AlphaFoldDB" id="A0ABD3IBL5"/>
<sequence length="74" mass="8164">MGSDQANTCYTPSLALLREKHRENKTVRMRVKYNRASPPYIEAGADVKNVDDGAAIDAADTGRGSHRHSHGEIR</sequence>
<reference evidence="1 2" key="1">
    <citation type="submission" date="2024-09" db="EMBL/GenBank/DDBJ databases">
        <title>Chromosome-scale assembly of Riccia sorocarpa.</title>
        <authorList>
            <person name="Paukszto L."/>
        </authorList>
    </citation>
    <scope>NUCLEOTIDE SEQUENCE [LARGE SCALE GENOMIC DNA]</scope>
    <source>
        <strain evidence="1">LP-2024</strain>
        <tissue evidence="1">Aerial parts of the thallus</tissue>
    </source>
</reference>
<dbReference type="Proteomes" id="UP001633002">
    <property type="component" value="Unassembled WGS sequence"/>
</dbReference>
<name>A0ABD3IBL5_9MARC</name>
<gene>
    <name evidence="1" type="ORF">R1sor_019090</name>
</gene>
<proteinExistence type="predicted"/>
<accession>A0ABD3IBL5</accession>
<protein>
    <submittedName>
        <fullName evidence="1">Uncharacterized protein</fullName>
    </submittedName>
</protein>
<evidence type="ECO:0000313" key="1">
    <source>
        <dbReference type="EMBL" id="KAL3701068.1"/>
    </source>
</evidence>
<comment type="caution">
    <text evidence="1">The sequence shown here is derived from an EMBL/GenBank/DDBJ whole genome shotgun (WGS) entry which is preliminary data.</text>
</comment>
<dbReference type="EMBL" id="JBJQOH010000001">
    <property type="protein sequence ID" value="KAL3701068.1"/>
    <property type="molecule type" value="Genomic_DNA"/>
</dbReference>
<evidence type="ECO:0000313" key="2">
    <source>
        <dbReference type="Proteomes" id="UP001633002"/>
    </source>
</evidence>
<keyword evidence="2" id="KW-1185">Reference proteome</keyword>
<organism evidence="1 2">
    <name type="scientific">Riccia sorocarpa</name>
    <dbReference type="NCBI Taxonomy" id="122646"/>
    <lineage>
        <taxon>Eukaryota</taxon>
        <taxon>Viridiplantae</taxon>
        <taxon>Streptophyta</taxon>
        <taxon>Embryophyta</taxon>
        <taxon>Marchantiophyta</taxon>
        <taxon>Marchantiopsida</taxon>
        <taxon>Marchantiidae</taxon>
        <taxon>Marchantiales</taxon>
        <taxon>Ricciaceae</taxon>
        <taxon>Riccia</taxon>
    </lineage>
</organism>